<evidence type="ECO:0000313" key="1">
    <source>
        <dbReference type="EMBL" id="EDL91454.1"/>
    </source>
</evidence>
<feature type="non-terminal residue" evidence="1">
    <location>
        <position position="35"/>
    </location>
</feature>
<proteinExistence type="predicted"/>
<reference evidence="2" key="1">
    <citation type="submission" date="2005-09" db="EMBL/GenBank/DDBJ databases">
        <authorList>
            <person name="Mural R.J."/>
            <person name="Li P.W."/>
            <person name="Adams M.D."/>
            <person name="Amanatides P.G."/>
            <person name="Baden-Tillson H."/>
            <person name="Barnstead M."/>
            <person name="Chin S.H."/>
            <person name="Dew I."/>
            <person name="Evans C.A."/>
            <person name="Ferriera S."/>
            <person name="Flanigan M."/>
            <person name="Fosler C."/>
            <person name="Glodek A."/>
            <person name="Gu Z."/>
            <person name="Holt R.A."/>
            <person name="Jennings D."/>
            <person name="Kraft C.L."/>
            <person name="Lu F."/>
            <person name="Nguyen T."/>
            <person name="Nusskern D.R."/>
            <person name="Pfannkoch C.M."/>
            <person name="Sitter C."/>
            <person name="Sutton G.G."/>
            <person name="Venter J.C."/>
            <person name="Wang Z."/>
            <person name="Woodage T."/>
            <person name="Zheng X.H."/>
            <person name="Zhong F."/>
        </authorList>
    </citation>
    <scope>NUCLEOTIDE SEQUENCE [LARGE SCALE GENOMIC DNA]</scope>
    <source>
        <strain>BN</strain>
        <strain evidence="2">Sprague-Dawley</strain>
    </source>
</reference>
<gene>
    <name evidence="1" type="ORF">rCG_56308</name>
</gene>
<organism evidence="1 2">
    <name type="scientific">Rattus norvegicus</name>
    <name type="common">Rat</name>
    <dbReference type="NCBI Taxonomy" id="10116"/>
    <lineage>
        <taxon>Eukaryota</taxon>
        <taxon>Metazoa</taxon>
        <taxon>Chordata</taxon>
        <taxon>Craniata</taxon>
        <taxon>Vertebrata</taxon>
        <taxon>Euteleostomi</taxon>
        <taxon>Mammalia</taxon>
        <taxon>Eutheria</taxon>
        <taxon>Euarchontoglires</taxon>
        <taxon>Glires</taxon>
        <taxon>Rodentia</taxon>
        <taxon>Myomorpha</taxon>
        <taxon>Muroidea</taxon>
        <taxon>Muridae</taxon>
        <taxon>Murinae</taxon>
        <taxon>Rattus</taxon>
    </lineage>
</organism>
<name>A6IBI5_RAT</name>
<evidence type="ECO:0000313" key="2">
    <source>
        <dbReference type="Proteomes" id="UP000234681"/>
    </source>
</evidence>
<accession>A6IBI5</accession>
<dbReference type="AlphaFoldDB" id="A6IBI5"/>
<sequence>MHRRRTCKRITHKLIRKESNVIVVCNKCFPQQLRY</sequence>
<dbReference type="Proteomes" id="UP000234681">
    <property type="component" value="Chromosome 4"/>
</dbReference>
<protein>
    <submittedName>
        <fullName evidence="1">RCG56308</fullName>
    </submittedName>
</protein>
<dbReference type="EMBL" id="CH473957">
    <property type="protein sequence ID" value="EDL91454.1"/>
    <property type="molecule type" value="Genomic_DNA"/>
</dbReference>